<accession>A0A3P8X657</accession>
<evidence type="ECO:0000256" key="3">
    <source>
        <dbReference type="ARBA" id="ARBA00022552"/>
    </source>
</evidence>
<evidence type="ECO:0000313" key="18">
    <source>
        <dbReference type="Proteomes" id="UP000265120"/>
    </source>
</evidence>
<comment type="subcellular location">
    <subcellularLocation>
        <location evidence="1">Mitochondrion</location>
    </subcellularLocation>
</comment>
<dbReference type="STRING" id="244447.ENSCSEP00000033095"/>
<evidence type="ECO:0000256" key="15">
    <source>
        <dbReference type="SAM" id="MobiDB-lite"/>
    </source>
</evidence>
<evidence type="ECO:0000256" key="6">
    <source>
        <dbReference type="ARBA" id="ARBA00022691"/>
    </source>
</evidence>
<keyword evidence="4" id="KW-0489">Methyltransferase</keyword>
<evidence type="ECO:0000256" key="5">
    <source>
        <dbReference type="ARBA" id="ARBA00022679"/>
    </source>
</evidence>
<dbReference type="Ensembl" id="ENSCSET00000033519.1">
    <property type="protein sequence ID" value="ENSCSEP00000033095.1"/>
    <property type="gene ID" value="ENSCSEG00000021245.1"/>
</dbReference>
<sequence length="322" mass="36117">MWYPWRQCVKNIHFSSRCLAKKLKGKTVAEQRWLARQVKDPYVKASRELNFRCRSGFKLIEIDDKFRLLHAGDNVVDCGAAPGAWSQVAVQRVNSAGTDPDLLRGTVIGIDLQHIASLDGANFLSCHDVTAPSTHKKLQNLLPNGQADVILSDMAPNASGFREMDHEKLITMCLSLLELSEAILKPGGSLLCKYWDGIYAQRLQEKLSSVFGSVRPLKPNASRKDSSERYFLAAYSFQGSLIRIHDADQPRLSFLQQLPLTLYERVPRTTRRCLRVFSQIGMPNGDLQGAYNQTTVPSQLASRNVQRHRGSPDTSPYSQCIN</sequence>
<dbReference type="PANTHER" id="PTHR10920">
    <property type="entry name" value="RIBOSOMAL RNA METHYLTRANSFERASE"/>
    <property type="match status" value="1"/>
</dbReference>
<evidence type="ECO:0000256" key="13">
    <source>
        <dbReference type="ARBA" id="ARBA00080354"/>
    </source>
</evidence>
<evidence type="ECO:0000256" key="14">
    <source>
        <dbReference type="ARBA" id="ARBA00082868"/>
    </source>
</evidence>
<reference evidence="17" key="3">
    <citation type="submission" date="2025-09" db="UniProtKB">
        <authorList>
            <consortium name="Ensembl"/>
        </authorList>
    </citation>
    <scope>IDENTIFICATION</scope>
</reference>
<evidence type="ECO:0000256" key="9">
    <source>
        <dbReference type="ARBA" id="ARBA00041184"/>
    </source>
</evidence>
<dbReference type="SUPFAM" id="SSF53335">
    <property type="entry name" value="S-adenosyl-L-methionine-dependent methyltransferases"/>
    <property type="match status" value="1"/>
</dbReference>
<evidence type="ECO:0000259" key="16">
    <source>
        <dbReference type="Pfam" id="PF01728"/>
    </source>
</evidence>
<evidence type="ECO:0000256" key="7">
    <source>
        <dbReference type="ARBA" id="ARBA00022946"/>
    </source>
</evidence>
<keyword evidence="8" id="KW-0496">Mitochondrion</keyword>
<keyword evidence="6" id="KW-0949">S-adenosyl-L-methionine</keyword>
<dbReference type="FunCoup" id="A0A3P8X657">
    <property type="interactions" value="1287"/>
</dbReference>
<dbReference type="InterPro" id="IPR002877">
    <property type="entry name" value="RNA_MeTrfase_FtsJ_dom"/>
</dbReference>
<keyword evidence="18" id="KW-1185">Reference proteome</keyword>
<dbReference type="FunFam" id="3.40.50.150:FF:000129">
    <property type="entry name" value="Mitochondrial rRNA methyltransferase 2"/>
    <property type="match status" value="1"/>
</dbReference>
<keyword evidence="3" id="KW-0698">rRNA processing</keyword>
<feature type="compositionally biased region" description="Polar residues" evidence="15">
    <location>
        <begin position="312"/>
        <end position="322"/>
    </location>
</feature>
<dbReference type="GO" id="GO:0005759">
    <property type="term" value="C:mitochondrial matrix"/>
    <property type="evidence" value="ECO:0007669"/>
    <property type="project" value="UniProtKB-ARBA"/>
</dbReference>
<organism evidence="17 18">
    <name type="scientific">Cynoglossus semilaevis</name>
    <name type="common">Tongue sole</name>
    <dbReference type="NCBI Taxonomy" id="244447"/>
    <lineage>
        <taxon>Eukaryota</taxon>
        <taxon>Metazoa</taxon>
        <taxon>Chordata</taxon>
        <taxon>Craniata</taxon>
        <taxon>Vertebrata</taxon>
        <taxon>Euteleostomi</taxon>
        <taxon>Actinopterygii</taxon>
        <taxon>Neopterygii</taxon>
        <taxon>Teleostei</taxon>
        <taxon>Neoteleostei</taxon>
        <taxon>Acanthomorphata</taxon>
        <taxon>Carangaria</taxon>
        <taxon>Pleuronectiformes</taxon>
        <taxon>Pleuronectoidei</taxon>
        <taxon>Cynoglossidae</taxon>
        <taxon>Cynoglossinae</taxon>
        <taxon>Cynoglossus</taxon>
    </lineage>
</organism>
<name>A0A3P8X657_CYNSE</name>
<proteinExistence type="inferred from homology"/>
<dbReference type="PANTHER" id="PTHR10920:SF18">
    <property type="entry name" value="RRNA METHYLTRANSFERASE 2, MITOCHONDRIAL"/>
    <property type="match status" value="1"/>
</dbReference>
<feature type="region of interest" description="Disordered" evidence="15">
    <location>
        <begin position="299"/>
        <end position="322"/>
    </location>
</feature>
<comment type="catalytic activity">
    <reaction evidence="10">
        <text>uridine(1369) in 16S rRNA + S-adenosyl-L-methionine = 2'-O-methyluridine(1369) in 16S rRNA + S-adenosyl-L-homocysteine + H(+)</text>
        <dbReference type="Rhea" id="RHEA:47764"/>
        <dbReference type="Rhea" id="RHEA-COMP:11903"/>
        <dbReference type="Rhea" id="RHEA-COMP:11904"/>
        <dbReference type="ChEBI" id="CHEBI:15378"/>
        <dbReference type="ChEBI" id="CHEBI:57856"/>
        <dbReference type="ChEBI" id="CHEBI:59789"/>
        <dbReference type="ChEBI" id="CHEBI:65315"/>
        <dbReference type="ChEBI" id="CHEBI:74478"/>
    </reaction>
</comment>
<evidence type="ECO:0000313" key="17">
    <source>
        <dbReference type="Ensembl" id="ENSCSEP00000033095.1"/>
    </source>
</evidence>
<dbReference type="InParanoid" id="A0A3P8X657"/>
<dbReference type="InterPro" id="IPR029063">
    <property type="entry name" value="SAM-dependent_MTases_sf"/>
</dbReference>
<evidence type="ECO:0000256" key="1">
    <source>
        <dbReference type="ARBA" id="ARBA00004173"/>
    </source>
</evidence>
<dbReference type="InterPro" id="IPR015507">
    <property type="entry name" value="rRNA-MeTfrase_E"/>
</dbReference>
<evidence type="ECO:0000256" key="8">
    <source>
        <dbReference type="ARBA" id="ARBA00023128"/>
    </source>
</evidence>
<dbReference type="HAMAP" id="MF_01547">
    <property type="entry name" value="RNA_methyltr_E"/>
    <property type="match status" value="1"/>
</dbReference>
<keyword evidence="5" id="KW-0808">Transferase</keyword>
<dbReference type="AlphaFoldDB" id="A0A3P8X657"/>
<dbReference type="Pfam" id="PF01728">
    <property type="entry name" value="FtsJ"/>
    <property type="match status" value="1"/>
</dbReference>
<dbReference type="InterPro" id="IPR050082">
    <property type="entry name" value="RNA_methyltr_RlmE"/>
</dbReference>
<feature type="domain" description="Ribosomal RNA methyltransferase FtsJ" evidence="16">
    <location>
        <begin position="51"/>
        <end position="233"/>
    </location>
</feature>
<dbReference type="GeneTree" id="ENSGT00730000111241"/>
<evidence type="ECO:0000256" key="10">
    <source>
        <dbReference type="ARBA" id="ARBA00051808"/>
    </source>
</evidence>
<comment type="similarity">
    <text evidence="2">Belongs to the class I-like SAM-binding methyltransferase superfamily. RNA methyltransferase RlmE family.</text>
</comment>
<dbReference type="Proteomes" id="UP000265120">
    <property type="component" value="Chromosome 17"/>
</dbReference>
<keyword evidence="7" id="KW-0809">Transit peptide</keyword>
<dbReference type="GO" id="GO:0008650">
    <property type="term" value="F:rRNA (uridine-2'-O-)-methyltransferase activity"/>
    <property type="evidence" value="ECO:0007669"/>
    <property type="project" value="TreeGrafter"/>
</dbReference>
<comment type="function">
    <text evidence="11">S-adenosyl-L-methionine-dependent 2'-O-ribose methyltransferase that catalyzes the formation of 2'-O-methyluridine at position 1369 (Um1369) in the 16S mitochondrial large subunit ribosomal RNA (mtLSU rRNA), a universally conserved modification in the peptidyl transferase domain of the mtLSU rRNA. This activity may require prior 2'-O-methylguanosine modification at position 1370 (Gm1370) by MRM3. Essential for late-stage assembly of mtLSU required for efficient translation of mitochondrial DNA encoded proteins; methyltransferase activity is not required for this function. Essential for mitochondrial respiratory function.</text>
</comment>
<reference evidence="17" key="2">
    <citation type="submission" date="2025-08" db="UniProtKB">
        <authorList>
            <consortium name="Ensembl"/>
        </authorList>
    </citation>
    <scope>IDENTIFICATION</scope>
</reference>
<evidence type="ECO:0000256" key="12">
    <source>
        <dbReference type="ARBA" id="ARBA00076606"/>
    </source>
</evidence>
<dbReference type="Gene3D" id="3.40.50.150">
    <property type="entry name" value="Vaccinia Virus protein VP39"/>
    <property type="match status" value="1"/>
</dbReference>
<protein>
    <recommendedName>
        <fullName evidence="9">rRNA methyltransferase 2, mitochondrial</fullName>
    </recommendedName>
    <alternativeName>
        <fullName evidence="14">16S rRNA (uridine(1369)-2'-O)-methyltransferase</fullName>
    </alternativeName>
    <alternativeName>
        <fullName evidence="12">16S rRNA [Um1369] 2'-O-methyltransferase</fullName>
    </alternativeName>
    <alternativeName>
        <fullName evidence="13">Protein ftsJ homolog 2</fullName>
    </alternativeName>
</protein>
<evidence type="ECO:0000256" key="4">
    <source>
        <dbReference type="ARBA" id="ARBA00022603"/>
    </source>
</evidence>
<evidence type="ECO:0000256" key="2">
    <source>
        <dbReference type="ARBA" id="ARBA00009258"/>
    </source>
</evidence>
<dbReference type="GO" id="GO:1902775">
    <property type="term" value="P:mitochondrial large ribosomal subunit assembly"/>
    <property type="evidence" value="ECO:0007669"/>
    <property type="project" value="UniProtKB-ARBA"/>
</dbReference>
<evidence type="ECO:0000256" key="11">
    <source>
        <dbReference type="ARBA" id="ARBA00058412"/>
    </source>
</evidence>
<reference evidence="17 18" key="1">
    <citation type="journal article" date="2014" name="Nat. Genet.">
        <title>Whole-genome sequence of a flatfish provides insights into ZW sex chromosome evolution and adaptation to a benthic lifestyle.</title>
        <authorList>
            <person name="Chen S."/>
            <person name="Zhang G."/>
            <person name="Shao C."/>
            <person name="Huang Q."/>
            <person name="Liu G."/>
            <person name="Zhang P."/>
            <person name="Song W."/>
            <person name="An N."/>
            <person name="Chalopin D."/>
            <person name="Volff J.N."/>
            <person name="Hong Y."/>
            <person name="Li Q."/>
            <person name="Sha Z."/>
            <person name="Zhou H."/>
            <person name="Xie M."/>
            <person name="Yu Q."/>
            <person name="Liu Y."/>
            <person name="Xiang H."/>
            <person name="Wang N."/>
            <person name="Wu K."/>
            <person name="Yang C."/>
            <person name="Zhou Q."/>
            <person name="Liao X."/>
            <person name="Yang L."/>
            <person name="Hu Q."/>
            <person name="Zhang J."/>
            <person name="Meng L."/>
            <person name="Jin L."/>
            <person name="Tian Y."/>
            <person name="Lian J."/>
            <person name="Yang J."/>
            <person name="Miao G."/>
            <person name="Liu S."/>
            <person name="Liang Z."/>
            <person name="Yan F."/>
            <person name="Li Y."/>
            <person name="Sun B."/>
            <person name="Zhang H."/>
            <person name="Zhang J."/>
            <person name="Zhu Y."/>
            <person name="Du M."/>
            <person name="Zhao Y."/>
            <person name="Schartl M."/>
            <person name="Tang Q."/>
            <person name="Wang J."/>
        </authorList>
    </citation>
    <scope>NUCLEOTIDE SEQUENCE</scope>
</reference>